<evidence type="ECO:0000256" key="9">
    <source>
        <dbReference type="ARBA" id="ARBA00022946"/>
    </source>
</evidence>
<evidence type="ECO:0000256" key="12">
    <source>
        <dbReference type="ARBA" id="ARBA00023128"/>
    </source>
</evidence>
<comment type="subcellular location">
    <subcellularLocation>
        <location evidence="2">Mitochondrion inner membrane</location>
        <topology evidence="2">Single-pass membrane protein</topology>
    </subcellularLocation>
</comment>
<reference evidence="18" key="1">
    <citation type="submission" date="2022-01" db="EMBL/GenBank/DDBJ databases">
        <authorList>
            <person name="King R."/>
        </authorList>
    </citation>
    <scope>NUCLEOTIDE SEQUENCE</scope>
</reference>
<dbReference type="EMBL" id="OU896721">
    <property type="protein sequence ID" value="CAG9817401.1"/>
    <property type="molecule type" value="Genomic_DNA"/>
</dbReference>
<dbReference type="InterPro" id="IPR019329">
    <property type="entry name" value="NADH_UbQ_OxRdtase_ESSS_su"/>
</dbReference>
<keyword evidence="12" id="KW-0496">Mitochondrion</keyword>
<evidence type="ECO:0000256" key="1">
    <source>
        <dbReference type="ARBA" id="ARBA00003195"/>
    </source>
</evidence>
<evidence type="ECO:0000313" key="19">
    <source>
        <dbReference type="Proteomes" id="UP001153737"/>
    </source>
</evidence>
<accession>A0A9N9X203</accession>
<keyword evidence="7 17" id="KW-0812">Transmembrane</keyword>
<dbReference type="PANTHER" id="PTHR13327">
    <property type="entry name" value="NADH-UBIQUINONE OXIDOREDUCTASE ESSS SUBUNIT, MITOCHONDRIAL PRECURSOR"/>
    <property type="match status" value="1"/>
</dbReference>
<evidence type="ECO:0000256" key="2">
    <source>
        <dbReference type="ARBA" id="ARBA00004434"/>
    </source>
</evidence>
<evidence type="ECO:0000256" key="3">
    <source>
        <dbReference type="ARBA" id="ARBA00008915"/>
    </source>
</evidence>
<evidence type="ECO:0000313" key="18">
    <source>
        <dbReference type="EMBL" id="CAG9817401.1"/>
    </source>
</evidence>
<evidence type="ECO:0000256" key="6">
    <source>
        <dbReference type="ARBA" id="ARBA00022660"/>
    </source>
</evidence>
<proteinExistence type="inferred from homology"/>
<dbReference type="Proteomes" id="UP001153737">
    <property type="component" value="Chromosome 15"/>
</dbReference>
<gene>
    <name evidence="18" type="ORF">PHAECO_LOCUS4678</name>
</gene>
<feature type="transmembrane region" description="Helical" evidence="17">
    <location>
        <begin position="74"/>
        <end position="92"/>
    </location>
</feature>
<organism evidence="18 19">
    <name type="scientific">Phaedon cochleariae</name>
    <name type="common">Mustard beetle</name>
    <dbReference type="NCBI Taxonomy" id="80249"/>
    <lineage>
        <taxon>Eukaryota</taxon>
        <taxon>Metazoa</taxon>
        <taxon>Ecdysozoa</taxon>
        <taxon>Arthropoda</taxon>
        <taxon>Hexapoda</taxon>
        <taxon>Insecta</taxon>
        <taxon>Pterygota</taxon>
        <taxon>Neoptera</taxon>
        <taxon>Endopterygota</taxon>
        <taxon>Coleoptera</taxon>
        <taxon>Polyphaga</taxon>
        <taxon>Cucujiformia</taxon>
        <taxon>Chrysomeloidea</taxon>
        <taxon>Chrysomelidae</taxon>
        <taxon>Chrysomelinae</taxon>
        <taxon>Chrysomelini</taxon>
        <taxon>Phaedon</taxon>
    </lineage>
</organism>
<evidence type="ECO:0000256" key="16">
    <source>
        <dbReference type="ARBA" id="ARBA00046528"/>
    </source>
</evidence>
<keyword evidence="8" id="KW-0999">Mitochondrion inner membrane</keyword>
<evidence type="ECO:0000256" key="17">
    <source>
        <dbReference type="SAM" id="Phobius"/>
    </source>
</evidence>
<keyword evidence="9" id="KW-0809">Transit peptide</keyword>
<dbReference type="PANTHER" id="PTHR13327:SF0">
    <property type="entry name" value="NADH DEHYDROGENASE [UBIQUINONE] 1 BETA SUBCOMPLEX SUBUNIT 11, MITOCHONDRIAL"/>
    <property type="match status" value="1"/>
</dbReference>
<keyword evidence="6" id="KW-0679">Respiratory chain</keyword>
<keyword evidence="19" id="KW-1185">Reference proteome</keyword>
<comment type="similarity">
    <text evidence="3">Belongs to the complex I NDUFB11 subunit family.</text>
</comment>
<evidence type="ECO:0000256" key="5">
    <source>
        <dbReference type="ARBA" id="ARBA00022448"/>
    </source>
</evidence>
<evidence type="ECO:0000256" key="10">
    <source>
        <dbReference type="ARBA" id="ARBA00022982"/>
    </source>
</evidence>
<protein>
    <recommendedName>
        <fullName evidence="4">NADH dehydrogenase [ubiquinone] 1 beta subcomplex subunit 11, mitochondrial</fullName>
    </recommendedName>
    <alternativeName>
        <fullName evidence="15">Complex I-ESSS</fullName>
    </alternativeName>
    <alternativeName>
        <fullName evidence="14">NADH-ubiquinone oxidoreductase ESSS subunit</fullName>
    </alternativeName>
</protein>
<dbReference type="Pfam" id="PF10183">
    <property type="entry name" value="ESSS"/>
    <property type="match status" value="1"/>
</dbReference>
<sequence>MAGIITLQRSLIKKFLPVINRRLVSTSKKNNDTVTAEVTSTGPAEAKSAIERNWMSYGYDFNSKEADRNAMHSIMFASITLCIAVFGFYLAYMPDYNLRDWSQREAFLELRRREALGLPLIDPNFINPDQIQLPSDDELGETEIII</sequence>
<evidence type="ECO:0000256" key="4">
    <source>
        <dbReference type="ARBA" id="ARBA00018632"/>
    </source>
</evidence>
<evidence type="ECO:0000256" key="14">
    <source>
        <dbReference type="ARBA" id="ARBA00030753"/>
    </source>
</evidence>
<evidence type="ECO:0000256" key="7">
    <source>
        <dbReference type="ARBA" id="ARBA00022692"/>
    </source>
</evidence>
<dbReference type="GO" id="GO:0005743">
    <property type="term" value="C:mitochondrial inner membrane"/>
    <property type="evidence" value="ECO:0007669"/>
    <property type="project" value="UniProtKB-SubCell"/>
</dbReference>
<dbReference type="OrthoDB" id="5917019at2759"/>
<evidence type="ECO:0000256" key="8">
    <source>
        <dbReference type="ARBA" id="ARBA00022792"/>
    </source>
</evidence>
<dbReference type="AlphaFoldDB" id="A0A9N9X203"/>
<evidence type="ECO:0000256" key="11">
    <source>
        <dbReference type="ARBA" id="ARBA00022989"/>
    </source>
</evidence>
<keyword evidence="13 17" id="KW-0472">Membrane</keyword>
<keyword evidence="11 17" id="KW-1133">Transmembrane helix</keyword>
<reference evidence="18" key="2">
    <citation type="submission" date="2022-10" db="EMBL/GenBank/DDBJ databases">
        <authorList>
            <consortium name="ENA_rothamsted_submissions"/>
            <consortium name="culmorum"/>
            <person name="King R."/>
        </authorList>
    </citation>
    <scope>NUCLEOTIDE SEQUENCE</scope>
</reference>
<keyword evidence="5" id="KW-0813">Transport</keyword>
<comment type="subunit">
    <text evidence="16">Complex I is composed of 45 different subunits. Interacts with BCAP31.</text>
</comment>
<comment type="function">
    <text evidence="1">Accessory subunit of the mitochondrial membrane respiratory chain NADH dehydrogenase (Complex I), that is believed not to be involved in catalysis. Complex I functions in the transfer of electrons from NADH to the respiratory chain. The immediate electron acceptor for the enzyme is believed to be ubiquinone.</text>
</comment>
<evidence type="ECO:0000256" key="13">
    <source>
        <dbReference type="ARBA" id="ARBA00023136"/>
    </source>
</evidence>
<name>A0A9N9X203_PHACE</name>
<keyword evidence="10" id="KW-0249">Electron transport</keyword>
<evidence type="ECO:0000256" key="15">
    <source>
        <dbReference type="ARBA" id="ARBA00031387"/>
    </source>
</evidence>